<reference evidence="3" key="1">
    <citation type="submission" date="2023-08" db="EMBL/GenBank/DDBJ databases">
        <authorList>
            <person name="Chen Y."/>
            <person name="Shah S."/>
            <person name="Dougan E. K."/>
            <person name="Thang M."/>
            <person name="Chan C."/>
        </authorList>
    </citation>
    <scope>NUCLEOTIDE SEQUENCE</scope>
</reference>
<name>A0AA36IIC4_9DINO</name>
<feature type="domain" description="Methyltransferase FkbM" evidence="2">
    <location>
        <begin position="175"/>
        <end position="421"/>
    </location>
</feature>
<evidence type="ECO:0000313" key="4">
    <source>
        <dbReference type="Proteomes" id="UP001178507"/>
    </source>
</evidence>
<dbReference type="InterPro" id="IPR029063">
    <property type="entry name" value="SAM-dependent_MTases_sf"/>
</dbReference>
<dbReference type="InterPro" id="IPR006342">
    <property type="entry name" value="FkbM_mtfrase"/>
</dbReference>
<keyword evidence="4" id="KW-1185">Reference proteome</keyword>
<dbReference type="AlphaFoldDB" id="A0AA36IIC4"/>
<protein>
    <recommendedName>
        <fullName evidence="2">Methyltransferase FkbM domain-containing protein</fullName>
    </recommendedName>
</protein>
<evidence type="ECO:0000256" key="1">
    <source>
        <dbReference type="SAM" id="MobiDB-lite"/>
    </source>
</evidence>
<sequence length="451" mass="49663">MLDSFKPVACSIDLQDGQHRPLAHRQGWGFEIRSGRLSRVAAWRCGSAMTNFQQCLMTMALCTLTALVTRMSVVCPPSDLRVADTLRAHRADRGDGSHGDGLQGAEAVQEHAEGVEAADAHGDSTEAADVHADGTEGAEGADGTDAAADGAYAGYGETKPRKPRQVYMDLGTNWANTLRLYRDMTRRPGAWEVYGFEANPYIQPYVDHFVRYLNGAGPKPVLALPPAGSNKKLRTYGEIFGCRGDRVKECMMEKFKTSLEQLYVNASLQSPQLIAQRLGEAGEPYAPPPAQLEAARFTFVPAAVGAANSSLEVDLVAAKDALMRGGGVRASKTQTQHVMIIDFPTWLELNFDAEDFVVIKMDVEGAEHQILPRLMQRGKLGLIDILMFECHRLAGTDCKKLSADIRSAHPKLKVMQEAHGYKEVDSFSTPERYHPPLPIRFKRPRQRRNGR</sequence>
<feature type="region of interest" description="Disordered" evidence="1">
    <location>
        <begin position="425"/>
        <end position="451"/>
    </location>
</feature>
<organism evidence="3 4">
    <name type="scientific">Effrenium voratum</name>
    <dbReference type="NCBI Taxonomy" id="2562239"/>
    <lineage>
        <taxon>Eukaryota</taxon>
        <taxon>Sar</taxon>
        <taxon>Alveolata</taxon>
        <taxon>Dinophyceae</taxon>
        <taxon>Suessiales</taxon>
        <taxon>Symbiodiniaceae</taxon>
        <taxon>Effrenium</taxon>
    </lineage>
</organism>
<comment type="caution">
    <text evidence="3">The sequence shown here is derived from an EMBL/GenBank/DDBJ whole genome shotgun (WGS) entry which is preliminary data.</text>
</comment>
<dbReference type="PANTHER" id="PTHR44843">
    <property type="entry name" value="METHYLTRANSFERASE"/>
    <property type="match status" value="1"/>
</dbReference>
<feature type="compositionally biased region" description="Low complexity" evidence="1">
    <location>
        <begin position="141"/>
        <end position="157"/>
    </location>
</feature>
<dbReference type="EMBL" id="CAUJNA010001491">
    <property type="protein sequence ID" value="CAJ1387279.1"/>
    <property type="molecule type" value="Genomic_DNA"/>
</dbReference>
<accession>A0AA36IIC4</accession>
<dbReference type="PANTHER" id="PTHR44843:SF14">
    <property type="entry name" value="METHYLTRANSFERASE TYPE 11 DOMAIN-CONTAINING PROTEIN"/>
    <property type="match status" value="1"/>
</dbReference>
<evidence type="ECO:0000313" key="3">
    <source>
        <dbReference type="EMBL" id="CAJ1387279.1"/>
    </source>
</evidence>
<dbReference type="Proteomes" id="UP001178507">
    <property type="component" value="Unassembled WGS sequence"/>
</dbReference>
<feature type="region of interest" description="Disordered" evidence="1">
    <location>
        <begin position="134"/>
        <end position="157"/>
    </location>
</feature>
<dbReference type="SUPFAM" id="SSF53335">
    <property type="entry name" value="S-adenosyl-L-methionine-dependent methyltransferases"/>
    <property type="match status" value="1"/>
</dbReference>
<dbReference type="Gene3D" id="3.40.50.150">
    <property type="entry name" value="Vaccinia Virus protein VP39"/>
    <property type="match status" value="1"/>
</dbReference>
<proteinExistence type="predicted"/>
<dbReference type="Pfam" id="PF05050">
    <property type="entry name" value="Methyltransf_21"/>
    <property type="match status" value="1"/>
</dbReference>
<gene>
    <name evidence="3" type="ORF">EVOR1521_LOCUS13395</name>
</gene>
<feature type="compositionally biased region" description="Basic residues" evidence="1">
    <location>
        <begin position="440"/>
        <end position="451"/>
    </location>
</feature>
<evidence type="ECO:0000259" key="2">
    <source>
        <dbReference type="Pfam" id="PF05050"/>
    </source>
</evidence>